<feature type="signal peptide" evidence="2">
    <location>
        <begin position="1"/>
        <end position="31"/>
    </location>
</feature>
<accession>A0A5S9PQP2</accession>
<reference evidence="4 5" key="1">
    <citation type="submission" date="2019-11" db="EMBL/GenBank/DDBJ databases">
        <authorList>
            <person name="Holert J."/>
        </authorList>
    </citation>
    <scope>NUCLEOTIDE SEQUENCE [LARGE SCALE GENOMIC DNA]</scope>
    <source>
        <strain evidence="4">BC8_1</strain>
    </source>
</reference>
<evidence type="ECO:0000313" key="4">
    <source>
        <dbReference type="EMBL" id="CAA0106925.1"/>
    </source>
</evidence>
<name>A0A5S9PQP2_MYCVN</name>
<gene>
    <name evidence="4" type="ORF">AELLOGFF_03662</name>
</gene>
<dbReference type="AlphaFoldDB" id="A0A5S9PQP2"/>
<dbReference type="EMBL" id="CACSIP010000011">
    <property type="protein sequence ID" value="CAA0106925.1"/>
    <property type="molecule type" value="Genomic_DNA"/>
</dbReference>
<evidence type="ECO:0000256" key="2">
    <source>
        <dbReference type="SAM" id="SignalP"/>
    </source>
</evidence>
<evidence type="ECO:0000313" key="5">
    <source>
        <dbReference type="Proteomes" id="UP000430146"/>
    </source>
</evidence>
<keyword evidence="5" id="KW-1185">Reference proteome</keyword>
<dbReference type="RefSeq" id="WP_234897372.1">
    <property type="nucleotide sequence ID" value="NZ_CACSIP010000011.1"/>
</dbReference>
<evidence type="ECO:0000259" key="3">
    <source>
        <dbReference type="Pfam" id="PF08237"/>
    </source>
</evidence>
<protein>
    <submittedName>
        <fullName evidence="4">Putative PPE family protein PPE42</fullName>
    </submittedName>
</protein>
<feature type="chain" id="PRO_5024826001" evidence="2">
    <location>
        <begin position="32"/>
        <end position="472"/>
    </location>
</feature>
<dbReference type="Pfam" id="PF08237">
    <property type="entry name" value="PE-PPE"/>
    <property type="match status" value="1"/>
</dbReference>
<organism evidence="4 5">
    <name type="scientific">Mycolicibacterium vanbaalenii</name>
    <name type="common">Mycobacterium vanbaalenii</name>
    <dbReference type="NCBI Taxonomy" id="110539"/>
    <lineage>
        <taxon>Bacteria</taxon>
        <taxon>Bacillati</taxon>
        <taxon>Actinomycetota</taxon>
        <taxon>Actinomycetes</taxon>
        <taxon>Mycobacteriales</taxon>
        <taxon>Mycobacteriaceae</taxon>
        <taxon>Mycolicibacterium</taxon>
    </lineage>
</organism>
<feature type="compositionally biased region" description="Low complexity" evidence="1">
    <location>
        <begin position="322"/>
        <end position="338"/>
    </location>
</feature>
<sequence length="472" mass="49043">MKQVLKGALAAAALPFAALPLALGGGAPAGAAVLTPEGPATVLTHGPAPWDMPQYLQGAGCEAPRNCQEVLYWWIISTTTYEIGVNENLTNLDYAINRADGPKIVYAFSGGARIATAWLTERAEDSDVAADDLSFLLIGNGTRKYGGASTWTLGDAITAPPTRYAVIDVAREYDPVADFPTNPFNLLATANALAAFNIVHMNYRDVDLDDPDNYVWTEGNTTYVFVPTDYLPLLQPLRNLGLHELADQWEAPLRAIIDSAYSRPYLPAEPQGEEGTDAVKSLSDESSSTAVTTLEIGSDAAASKVSDESDQAGGTVETGEAPVSEEPTPEPTGGVPDAESTDSETSDDAESTDAETSDAESTDTETSDAESTDTETSDADSEASDADSADTEQAGDTDEASDDALEGGGEDSAESDKPAGPKHRAPLNGTKKTAAGSRTDSTGADSSSDAGDSDAGASDDKSDKASDNDTSS</sequence>
<feature type="compositionally biased region" description="Basic and acidic residues" evidence="1">
    <location>
        <begin position="458"/>
        <end position="472"/>
    </location>
</feature>
<feature type="domain" description="PE-PPE" evidence="3">
    <location>
        <begin position="75"/>
        <end position="262"/>
    </location>
</feature>
<feature type="compositionally biased region" description="Acidic residues" evidence="1">
    <location>
        <begin position="339"/>
        <end position="413"/>
    </location>
</feature>
<feature type="compositionally biased region" description="Low complexity" evidence="1">
    <location>
        <begin position="439"/>
        <end position="456"/>
    </location>
</feature>
<dbReference type="Proteomes" id="UP000430146">
    <property type="component" value="Unassembled WGS sequence"/>
</dbReference>
<feature type="region of interest" description="Disordered" evidence="1">
    <location>
        <begin position="266"/>
        <end position="472"/>
    </location>
</feature>
<keyword evidence="2" id="KW-0732">Signal</keyword>
<evidence type="ECO:0000256" key="1">
    <source>
        <dbReference type="SAM" id="MobiDB-lite"/>
    </source>
</evidence>
<dbReference type="InterPro" id="IPR013228">
    <property type="entry name" value="PE-PPE_C"/>
</dbReference>
<proteinExistence type="predicted"/>